<proteinExistence type="predicted"/>
<name>A0A9P4TRD5_9PLEO</name>
<dbReference type="AlphaFoldDB" id="A0A9P4TRD5"/>
<keyword evidence="1" id="KW-0732">Signal</keyword>
<feature type="signal peptide" evidence="1">
    <location>
        <begin position="1"/>
        <end position="17"/>
    </location>
</feature>
<sequence length="191" mass="20380">MRSSMLFAAIAPALVAADVAAPASAPKITSLKFSGSGCPNDSGSVKSTSGFLSDAASFTYSQLRGDSTDNCEIHIQASGGSQGWQFAIKEIEWRGNVQLKPGTQLDTITQVFFSEKAADTTTFTTHLTCAGPEIKDYITLRSSTNDLTWSKCIGSDGSVGLLNVNLRPVIQGDSGNYDIKGATWKLQWRQC</sequence>
<comment type="caution">
    <text evidence="2">The sequence shown here is derived from an EMBL/GenBank/DDBJ whole genome shotgun (WGS) entry which is preliminary data.</text>
</comment>
<gene>
    <name evidence="2" type="ORF">CC78DRAFT_508107</name>
</gene>
<dbReference type="OrthoDB" id="3786236at2759"/>
<reference evidence="3" key="1">
    <citation type="journal article" date="2020" name="Stud. Mycol.">
        <title>101 Dothideomycetes genomes: A test case for predicting lifestyles and emergence of pathogens.</title>
        <authorList>
            <person name="Haridas S."/>
            <person name="Albert R."/>
            <person name="Binder M."/>
            <person name="Bloem J."/>
            <person name="LaButti K."/>
            <person name="Salamov A."/>
            <person name="Andreopoulos B."/>
            <person name="Baker S."/>
            <person name="Barry K."/>
            <person name="Bills G."/>
            <person name="Bluhm B."/>
            <person name="Cannon C."/>
            <person name="Castanera R."/>
            <person name="Culley D."/>
            <person name="Daum C."/>
            <person name="Ezra D."/>
            <person name="Gonzalez J."/>
            <person name="Henrissat B."/>
            <person name="Kuo A."/>
            <person name="Liang C."/>
            <person name="Lipzen A."/>
            <person name="Lutzoni F."/>
            <person name="Magnuson J."/>
            <person name="Mondo S."/>
            <person name="Nolan M."/>
            <person name="Ohm R."/>
            <person name="Pangilinan J."/>
            <person name="Park H.-J."/>
            <person name="Ramirez L."/>
            <person name="Alfaro M."/>
            <person name="Sun H."/>
            <person name="Tritt A."/>
            <person name="Yoshinaga Y."/>
            <person name="Zwiers L.-H."/>
            <person name="Turgeon B."/>
            <person name="Goodwin S."/>
            <person name="Spatafora J."/>
            <person name="Crous P."/>
            <person name="Grigoriev I."/>
        </authorList>
    </citation>
    <scope>NUCLEOTIDE SEQUENCE [LARGE SCALE GENOMIC DNA]</scope>
    <source>
        <strain evidence="3">CBS 304.66</strain>
    </source>
</reference>
<dbReference type="PANTHER" id="PTHR38847:SF1">
    <property type="entry name" value="PSEUDOURIDINE SYNTHASE RSUA_RLUA-LIKE DOMAIN-CONTAINING PROTEIN"/>
    <property type="match status" value="1"/>
</dbReference>
<evidence type="ECO:0000256" key="1">
    <source>
        <dbReference type="SAM" id="SignalP"/>
    </source>
</evidence>
<evidence type="ECO:0008006" key="4">
    <source>
        <dbReference type="Google" id="ProtNLM"/>
    </source>
</evidence>
<dbReference type="EMBL" id="ML986580">
    <property type="protein sequence ID" value="KAF2270324.1"/>
    <property type="molecule type" value="Genomic_DNA"/>
</dbReference>
<feature type="chain" id="PRO_5040454032" description="Secreted protein" evidence="1">
    <location>
        <begin position="18"/>
        <end position="191"/>
    </location>
</feature>
<dbReference type="Pfam" id="PF14273">
    <property type="entry name" value="DUF4360"/>
    <property type="match status" value="1"/>
</dbReference>
<evidence type="ECO:0000313" key="2">
    <source>
        <dbReference type="EMBL" id="KAF2270324.1"/>
    </source>
</evidence>
<evidence type="ECO:0000313" key="3">
    <source>
        <dbReference type="Proteomes" id="UP000800093"/>
    </source>
</evidence>
<dbReference type="PANTHER" id="PTHR38847">
    <property type="match status" value="1"/>
</dbReference>
<dbReference type="InterPro" id="IPR025649">
    <property type="entry name" value="DUF4360"/>
</dbReference>
<organism evidence="2 3">
    <name type="scientific">Lojkania enalia</name>
    <dbReference type="NCBI Taxonomy" id="147567"/>
    <lineage>
        <taxon>Eukaryota</taxon>
        <taxon>Fungi</taxon>
        <taxon>Dikarya</taxon>
        <taxon>Ascomycota</taxon>
        <taxon>Pezizomycotina</taxon>
        <taxon>Dothideomycetes</taxon>
        <taxon>Pleosporomycetidae</taxon>
        <taxon>Pleosporales</taxon>
        <taxon>Pleosporales incertae sedis</taxon>
        <taxon>Lojkania</taxon>
    </lineage>
</organism>
<dbReference type="Proteomes" id="UP000800093">
    <property type="component" value="Unassembled WGS sequence"/>
</dbReference>
<protein>
    <recommendedName>
        <fullName evidence="4">Secreted protein</fullName>
    </recommendedName>
</protein>
<keyword evidence="3" id="KW-1185">Reference proteome</keyword>
<accession>A0A9P4TRD5</accession>